<dbReference type="Gene3D" id="1.10.3210.10">
    <property type="entry name" value="Hypothetical protein af1432"/>
    <property type="match status" value="1"/>
</dbReference>
<gene>
    <name evidence="1" type="ORF">HYN59_13810</name>
</gene>
<sequence>MLKTIFLQLAGSYTSNTPLAEMLWAEIQKKYSGKGRYYHNLSHLENLYTQLETCKSGIQDWDTLLFSMFYHDIIYKATAKDNEEKSAEAAVKALKAIGYSADKTDLCHSQIMATKSHTVSDDNDTNLFTDADLSIVGSNWEDYAAYYKNVRKEYSIYPDFMYNPGRKKVLQHFLDMEHIFKTEFFRDNYEAKARENLKREIELLG</sequence>
<protein>
    <recommendedName>
        <fullName evidence="3">Metal-dependent phosphohydrolase</fullName>
    </recommendedName>
</protein>
<proteinExistence type="predicted"/>
<dbReference type="KEGG" id="falb:HYN59_13810"/>
<dbReference type="PANTHER" id="PTHR21174">
    <property type="match status" value="1"/>
</dbReference>
<dbReference type="AlphaFoldDB" id="A0A2S1R0N6"/>
<dbReference type="OrthoDB" id="9808993at2"/>
<evidence type="ECO:0008006" key="3">
    <source>
        <dbReference type="Google" id="ProtNLM"/>
    </source>
</evidence>
<organism evidence="1 2">
    <name type="scientific">Flavobacterium album</name>
    <dbReference type="NCBI Taxonomy" id="2175091"/>
    <lineage>
        <taxon>Bacteria</taxon>
        <taxon>Pseudomonadati</taxon>
        <taxon>Bacteroidota</taxon>
        <taxon>Flavobacteriia</taxon>
        <taxon>Flavobacteriales</taxon>
        <taxon>Flavobacteriaceae</taxon>
        <taxon>Flavobacterium</taxon>
    </lineage>
</organism>
<dbReference type="Proteomes" id="UP000244929">
    <property type="component" value="Chromosome"/>
</dbReference>
<dbReference type="RefSeq" id="WP_108778821.1">
    <property type="nucleotide sequence ID" value="NZ_CP029186.1"/>
</dbReference>
<dbReference type="SUPFAM" id="SSF109604">
    <property type="entry name" value="HD-domain/PDEase-like"/>
    <property type="match status" value="1"/>
</dbReference>
<reference evidence="1 2" key="1">
    <citation type="submission" date="2018-04" db="EMBL/GenBank/DDBJ databases">
        <title>Genome sequencing of Flavobacterium sp. HYN0059.</title>
        <authorList>
            <person name="Yi H."/>
            <person name="Baek C."/>
        </authorList>
    </citation>
    <scope>NUCLEOTIDE SEQUENCE [LARGE SCALE GENOMIC DNA]</scope>
    <source>
        <strain evidence="1 2">HYN0059</strain>
    </source>
</reference>
<keyword evidence="2" id="KW-1185">Reference proteome</keyword>
<dbReference type="PIRSF" id="PIRSF035170">
    <property type="entry name" value="HD_phosphohydro"/>
    <property type="match status" value="1"/>
</dbReference>
<dbReference type="InterPro" id="IPR009218">
    <property type="entry name" value="HD_phosphohydro"/>
</dbReference>
<evidence type="ECO:0000313" key="2">
    <source>
        <dbReference type="Proteomes" id="UP000244929"/>
    </source>
</evidence>
<name>A0A2S1R0N6_9FLAO</name>
<dbReference type="EMBL" id="CP029186">
    <property type="protein sequence ID" value="AWH86119.1"/>
    <property type="molecule type" value="Genomic_DNA"/>
</dbReference>
<dbReference type="PANTHER" id="PTHR21174:SF0">
    <property type="entry name" value="HD PHOSPHOHYDROLASE FAMILY PROTEIN-RELATED"/>
    <property type="match status" value="1"/>
</dbReference>
<evidence type="ECO:0000313" key="1">
    <source>
        <dbReference type="EMBL" id="AWH86119.1"/>
    </source>
</evidence>
<accession>A0A2S1R0N6</accession>